<dbReference type="KEGG" id="cam:101506457"/>
<gene>
    <name evidence="13" type="primary">LOC101506457</name>
</gene>
<dbReference type="STRING" id="3827.A0A1S2XBU1"/>
<evidence type="ECO:0000256" key="6">
    <source>
        <dbReference type="ARBA" id="ARBA00022729"/>
    </source>
</evidence>
<dbReference type="PaxDb" id="3827-XP_004486909.1"/>
<evidence type="ECO:0000256" key="4">
    <source>
        <dbReference type="ARBA" id="ARBA00022525"/>
    </source>
</evidence>
<evidence type="ECO:0000313" key="12">
    <source>
        <dbReference type="Proteomes" id="UP000087171"/>
    </source>
</evidence>
<keyword evidence="10" id="KW-1015">Disulfide bond</keyword>
<evidence type="ECO:0000256" key="3">
    <source>
        <dbReference type="ARBA" id="ARBA00022512"/>
    </source>
</evidence>
<dbReference type="AlphaFoldDB" id="A0A1S2XBU1"/>
<organism evidence="12 13">
    <name type="scientific">Cicer arietinum</name>
    <name type="common">Chickpea</name>
    <name type="synonym">Garbanzo</name>
    <dbReference type="NCBI Taxonomy" id="3827"/>
    <lineage>
        <taxon>Eukaryota</taxon>
        <taxon>Viridiplantae</taxon>
        <taxon>Streptophyta</taxon>
        <taxon>Embryophyta</taxon>
        <taxon>Tracheophyta</taxon>
        <taxon>Spermatophyta</taxon>
        <taxon>Magnoliopsida</taxon>
        <taxon>eudicotyledons</taxon>
        <taxon>Gunneridae</taxon>
        <taxon>Pentapetalae</taxon>
        <taxon>rosids</taxon>
        <taxon>fabids</taxon>
        <taxon>Fabales</taxon>
        <taxon>Fabaceae</taxon>
        <taxon>Papilionoideae</taxon>
        <taxon>50 kb inversion clade</taxon>
        <taxon>NPAAA clade</taxon>
        <taxon>Hologalegina</taxon>
        <taxon>IRL clade</taxon>
        <taxon>Cicereae</taxon>
        <taxon>Cicer</taxon>
    </lineage>
</organism>
<protein>
    <submittedName>
        <fullName evidence="13">Receptor-like protein kinase 5</fullName>
    </submittedName>
</protein>
<evidence type="ECO:0000256" key="5">
    <source>
        <dbReference type="ARBA" id="ARBA00022614"/>
    </source>
</evidence>
<dbReference type="InterPro" id="IPR052592">
    <property type="entry name" value="LRR-RLK"/>
</dbReference>
<evidence type="ECO:0000256" key="1">
    <source>
        <dbReference type="ARBA" id="ARBA00004170"/>
    </source>
</evidence>
<evidence type="ECO:0000256" key="9">
    <source>
        <dbReference type="ARBA" id="ARBA00023136"/>
    </source>
</evidence>
<dbReference type="Gene3D" id="3.80.10.10">
    <property type="entry name" value="Ribonuclease Inhibitor"/>
    <property type="match status" value="3"/>
</dbReference>
<keyword evidence="7" id="KW-0677">Repeat</keyword>
<dbReference type="GO" id="GO:0006952">
    <property type="term" value="P:defense response"/>
    <property type="evidence" value="ECO:0007669"/>
    <property type="project" value="UniProtKB-KW"/>
</dbReference>
<dbReference type="SMART" id="SM00369">
    <property type="entry name" value="LRR_TYP"/>
    <property type="match status" value="4"/>
</dbReference>
<dbReference type="Proteomes" id="UP000087171">
    <property type="component" value="Chromosome Ca1"/>
</dbReference>
<dbReference type="InterPro" id="IPR001611">
    <property type="entry name" value="Leu-rich_rpt"/>
</dbReference>
<dbReference type="SUPFAM" id="SSF52058">
    <property type="entry name" value="L domain-like"/>
    <property type="match status" value="1"/>
</dbReference>
<dbReference type="GO" id="GO:0016020">
    <property type="term" value="C:membrane"/>
    <property type="evidence" value="ECO:0007669"/>
    <property type="project" value="UniProtKB-SubCell"/>
</dbReference>
<dbReference type="FunFam" id="3.80.10.10:FF:000400">
    <property type="entry name" value="Nuclear pore complex protein NUP107"/>
    <property type="match status" value="1"/>
</dbReference>
<reference evidence="12" key="1">
    <citation type="journal article" date="2013" name="Nat. Biotechnol.">
        <title>Draft genome sequence of chickpea (Cicer arietinum) provides a resource for trait improvement.</title>
        <authorList>
            <person name="Varshney R.K."/>
            <person name="Song C."/>
            <person name="Saxena R.K."/>
            <person name="Azam S."/>
            <person name="Yu S."/>
            <person name="Sharpe A.G."/>
            <person name="Cannon S."/>
            <person name="Baek J."/>
            <person name="Rosen B.D."/>
            <person name="Tar'an B."/>
            <person name="Millan T."/>
            <person name="Zhang X."/>
            <person name="Ramsay L.D."/>
            <person name="Iwata A."/>
            <person name="Wang Y."/>
            <person name="Nelson W."/>
            <person name="Farmer A.D."/>
            <person name="Gaur P.M."/>
            <person name="Soderlund C."/>
            <person name="Penmetsa R.V."/>
            <person name="Xu C."/>
            <person name="Bharti A.K."/>
            <person name="He W."/>
            <person name="Winter P."/>
            <person name="Zhao S."/>
            <person name="Hane J.K."/>
            <person name="Carrasquilla-Garcia N."/>
            <person name="Condie J.A."/>
            <person name="Upadhyaya H.D."/>
            <person name="Luo M.C."/>
            <person name="Thudi M."/>
            <person name="Gowda C.L."/>
            <person name="Singh N.P."/>
            <person name="Lichtenzveig J."/>
            <person name="Gali K.K."/>
            <person name="Rubio J."/>
            <person name="Nadarajan N."/>
            <person name="Dolezel J."/>
            <person name="Bansal K.C."/>
            <person name="Xu X."/>
            <person name="Edwards D."/>
            <person name="Zhang G."/>
            <person name="Kahl G."/>
            <person name="Gil J."/>
            <person name="Singh K.B."/>
            <person name="Datta S.K."/>
            <person name="Jackson S.A."/>
            <person name="Wang J."/>
            <person name="Cook D.R."/>
        </authorList>
    </citation>
    <scope>NUCLEOTIDE SEQUENCE [LARGE SCALE GENOMIC DNA]</scope>
    <source>
        <strain evidence="12">cv. CDC Frontier</strain>
    </source>
</reference>
<evidence type="ECO:0000256" key="7">
    <source>
        <dbReference type="ARBA" id="ARBA00022737"/>
    </source>
</evidence>
<keyword evidence="5" id="KW-0433">Leucine-rich repeat</keyword>
<dbReference type="Pfam" id="PF00560">
    <property type="entry name" value="LRR_1"/>
    <property type="match status" value="2"/>
</dbReference>
<sequence>MAKKPPTKLLIPLYSLLIITFTLCLIPSQIHSSTFEGDILSLREIKHAIDPNSIPPSSYINSWDFRVDPCEGTGSQFLGILCDLPLDNSSSRVTAIDLDGIGYEGFLTSYIGNLTELTVLNLNNNKFRGPIPETIGKLRKLTRLTISENFFTGFIPQGITQLKKLQYLDLSSNRLSGTIPNDMSGLRSLTYLSISNNNFSGRIQNLTGLWQLNTLDISFNQFYGNLPNLPMSLRNLHFSHNILSGHITPLKDLIHLKWIDISDNKFSGVIRRDVLSLKNVVHLNVSFNRFATLDVVDYSGQGQQLKLLEAQGNHLKGRLPVNLVSFTNLTILNLSNNEFHGIIPKEYGMKLRTTWRRLYLDHNFLMGNLPLEFSHIATNVRGSVANNCLKCPTNVVMCHGGQRPATECVGQHNV</sequence>
<evidence type="ECO:0000256" key="10">
    <source>
        <dbReference type="ARBA" id="ARBA00023157"/>
    </source>
</evidence>
<dbReference type="GeneID" id="101506457"/>
<comment type="subcellular location">
    <subcellularLocation>
        <location evidence="1">Membrane</location>
        <topology evidence="1">Peripheral membrane protein</topology>
    </subcellularLocation>
    <subcellularLocation>
        <location evidence="2">Secreted</location>
        <location evidence="2">Cell wall</location>
    </subcellularLocation>
</comment>
<keyword evidence="9" id="KW-0472">Membrane</keyword>
<dbReference type="Pfam" id="PF13855">
    <property type="entry name" value="LRR_8"/>
    <property type="match status" value="1"/>
</dbReference>
<accession>A0A1S2XBU1</accession>
<evidence type="ECO:0000256" key="8">
    <source>
        <dbReference type="ARBA" id="ARBA00022821"/>
    </source>
</evidence>
<dbReference type="PANTHER" id="PTHR48054:SF47">
    <property type="entry name" value="OS06G0179800 PROTEIN"/>
    <property type="match status" value="1"/>
</dbReference>
<evidence type="ECO:0000313" key="13">
    <source>
        <dbReference type="RefSeq" id="XP_004486909.1"/>
    </source>
</evidence>
<dbReference type="OrthoDB" id="676979at2759"/>
<proteinExistence type="inferred from homology"/>
<dbReference type="PANTHER" id="PTHR48054">
    <property type="entry name" value="RECEPTOR KINASE-LIKE PROTEIN XA21"/>
    <property type="match status" value="1"/>
</dbReference>
<name>A0A1S2XBU1_CICAR</name>
<keyword evidence="4" id="KW-0964">Secreted</keyword>
<keyword evidence="6" id="KW-0732">Signal</keyword>
<keyword evidence="3" id="KW-0134">Cell wall</keyword>
<dbReference type="InterPro" id="IPR003591">
    <property type="entry name" value="Leu-rich_rpt_typical-subtyp"/>
</dbReference>
<keyword evidence="8" id="KW-0611">Plant defense</keyword>
<dbReference type="InterPro" id="IPR032675">
    <property type="entry name" value="LRR_dom_sf"/>
</dbReference>
<dbReference type="PRINTS" id="PR00019">
    <property type="entry name" value="LEURICHRPT"/>
</dbReference>
<evidence type="ECO:0000256" key="11">
    <source>
        <dbReference type="ARBA" id="ARBA00038043"/>
    </source>
</evidence>
<comment type="similarity">
    <text evidence="11">Belongs to the polygalacturonase-inhibiting protein family.</text>
</comment>
<dbReference type="RefSeq" id="XP_004486909.1">
    <property type="nucleotide sequence ID" value="XM_004486852.3"/>
</dbReference>
<dbReference type="eggNOG" id="KOG0619">
    <property type="taxonomic scope" value="Eukaryota"/>
</dbReference>
<reference evidence="13" key="2">
    <citation type="submission" date="2025-08" db="UniProtKB">
        <authorList>
            <consortium name="RefSeq"/>
        </authorList>
    </citation>
    <scope>IDENTIFICATION</scope>
    <source>
        <tissue evidence="13">Etiolated seedlings</tissue>
    </source>
</reference>
<evidence type="ECO:0000256" key="2">
    <source>
        <dbReference type="ARBA" id="ARBA00004191"/>
    </source>
</evidence>
<keyword evidence="12" id="KW-1185">Reference proteome</keyword>